<sequence length="356" mass="39749">MASSAPPAAALAITSILLPHVRMLRQHGYQHSLFSRPLRLPLRAYFNGEGECPHIAGVTYVDLDKAQPWAGRFVQQHLQRTSWIQRAYARGRYRCTVAWEYQKSRVCKDVATVYKVAAIRDAVASRLARHVVWLDVDTFFQRALDERFWSFVRQFDVVTIGRKALVDRKGVVVGGGAPDTGVVMFDTARNATQQFCACWEAGYTDQAIQSAAGGVNDITLFRHCAQDGSAPGLRLAHFAVACRDEDSKEAWVVDSIHYSSKCRYCPLEMANVSPFNLFEYITHVKGRQGPIVFHNATQRSIASASRKIEGMRKRASTALPRRMGGLRQHASAEHRVLSSERNASAMLHSSGTAMYC</sequence>
<keyword evidence="2" id="KW-1185">Reference proteome</keyword>
<dbReference type="EMBL" id="JBGBPQ010000014">
    <property type="protein sequence ID" value="KAL1511098.1"/>
    <property type="molecule type" value="Genomic_DNA"/>
</dbReference>
<protein>
    <recommendedName>
        <fullName evidence="3">Nucleotide-diphospho-sugar transferase domain-containing protein</fullName>
    </recommendedName>
</protein>
<dbReference type="Proteomes" id="UP001515480">
    <property type="component" value="Unassembled WGS sequence"/>
</dbReference>
<evidence type="ECO:0000313" key="2">
    <source>
        <dbReference type="Proteomes" id="UP001515480"/>
    </source>
</evidence>
<evidence type="ECO:0008006" key="3">
    <source>
        <dbReference type="Google" id="ProtNLM"/>
    </source>
</evidence>
<reference evidence="1 2" key="1">
    <citation type="journal article" date="2024" name="Science">
        <title>Giant polyketide synthase enzymes in the biosynthesis of giant marine polyether toxins.</title>
        <authorList>
            <person name="Fallon T.R."/>
            <person name="Shende V.V."/>
            <person name="Wierzbicki I.H."/>
            <person name="Pendleton A.L."/>
            <person name="Watervoot N.F."/>
            <person name="Auber R.P."/>
            <person name="Gonzalez D.J."/>
            <person name="Wisecaver J.H."/>
            <person name="Moore B.S."/>
        </authorList>
    </citation>
    <scope>NUCLEOTIDE SEQUENCE [LARGE SCALE GENOMIC DNA]</scope>
    <source>
        <strain evidence="1 2">12B1</strain>
    </source>
</reference>
<organism evidence="1 2">
    <name type="scientific">Prymnesium parvum</name>
    <name type="common">Toxic golden alga</name>
    <dbReference type="NCBI Taxonomy" id="97485"/>
    <lineage>
        <taxon>Eukaryota</taxon>
        <taxon>Haptista</taxon>
        <taxon>Haptophyta</taxon>
        <taxon>Prymnesiophyceae</taxon>
        <taxon>Prymnesiales</taxon>
        <taxon>Prymnesiaceae</taxon>
        <taxon>Prymnesium</taxon>
    </lineage>
</organism>
<gene>
    <name evidence="1" type="ORF">AB1Y20_005920</name>
</gene>
<accession>A0AB34J0T4</accession>
<proteinExistence type="predicted"/>
<dbReference type="AlphaFoldDB" id="A0AB34J0T4"/>
<evidence type="ECO:0000313" key="1">
    <source>
        <dbReference type="EMBL" id="KAL1511098.1"/>
    </source>
</evidence>
<comment type="caution">
    <text evidence="1">The sequence shown here is derived from an EMBL/GenBank/DDBJ whole genome shotgun (WGS) entry which is preliminary data.</text>
</comment>
<name>A0AB34J0T4_PRYPA</name>